<comment type="pathway">
    <text evidence="2">Secondary metabolite biosynthesis.</text>
</comment>
<reference evidence="11 12" key="1">
    <citation type="journal article" date="2016" name="Mol. Biol. Evol.">
        <title>Comparative Genomics of Early-Diverging Mushroom-Forming Fungi Provides Insights into the Origins of Lignocellulose Decay Capabilities.</title>
        <authorList>
            <person name="Nagy L.G."/>
            <person name="Riley R."/>
            <person name="Tritt A."/>
            <person name="Adam C."/>
            <person name="Daum C."/>
            <person name="Floudas D."/>
            <person name="Sun H."/>
            <person name="Yadav J.S."/>
            <person name="Pangilinan J."/>
            <person name="Larsson K.H."/>
            <person name="Matsuura K."/>
            <person name="Barry K."/>
            <person name="Labutti K."/>
            <person name="Kuo R."/>
            <person name="Ohm R.A."/>
            <person name="Bhattacharya S.S."/>
            <person name="Shirouzu T."/>
            <person name="Yoshinaga Y."/>
            <person name="Martin F.M."/>
            <person name="Grigoriev I.V."/>
            <person name="Hibbett D.S."/>
        </authorList>
    </citation>
    <scope>NUCLEOTIDE SEQUENCE [LARGE SCALE GENOMIC DNA]</scope>
    <source>
        <strain evidence="11 12">HHB9708</strain>
    </source>
</reference>
<dbReference type="GO" id="GO:0005506">
    <property type="term" value="F:iron ion binding"/>
    <property type="evidence" value="ECO:0007669"/>
    <property type="project" value="InterPro"/>
</dbReference>
<comment type="similarity">
    <text evidence="3 10">Belongs to the cytochrome P450 family.</text>
</comment>
<dbReference type="InterPro" id="IPR036396">
    <property type="entry name" value="Cyt_P450_sf"/>
</dbReference>
<dbReference type="STRING" id="1314777.A0A164PTH9"/>
<dbReference type="AlphaFoldDB" id="A0A164PTH9"/>
<feature type="binding site" description="axial binding residue" evidence="9">
    <location>
        <position position="448"/>
    </location>
    <ligand>
        <name>heme</name>
        <dbReference type="ChEBI" id="CHEBI:30413"/>
    </ligand>
    <ligandPart>
        <name>Fe</name>
        <dbReference type="ChEBI" id="CHEBI:18248"/>
    </ligandPart>
</feature>
<evidence type="ECO:0000256" key="5">
    <source>
        <dbReference type="ARBA" id="ARBA00022723"/>
    </source>
</evidence>
<dbReference type="PROSITE" id="PS00086">
    <property type="entry name" value="CYTOCHROME_P450"/>
    <property type="match status" value="1"/>
</dbReference>
<keyword evidence="5 9" id="KW-0479">Metal-binding</keyword>
<dbReference type="Gene3D" id="1.10.630.10">
    <property type="entry name" value="Cytochrome P450"/>
    <property type="match status" value="1"/>
</dbReference>
<dbReference type="EMBL" id="KV419431">
    <property type="protein sequence ID" value="KZS89022.1"/>
    <property type="molecule type" value="Genomic_DNA"/>
</dbReference>
<dbReference type="InterPro" id="IPR002401">
    <property type="entry name" value="Cyt_P450_E_grp-I"/>
</dbReference>
<dbReference type="Pfam" id="PF00067">
    <property type="entry name" value="p450"/>
    <property type="match status" value="1"/>
</dbReference>
<evidence type="ECO:0000256" key="3">
    <source>
        <dbReference type="ARBA" id="ARBA00010617"/>
    </source>
</evidence>
<dbReference type="CDD" id="cd11065">
    <property type="entry name" value="CYP64-like"/>
    <property type="match status" value="1"/>
</dbReference>
<protein>
    <submittedName>
        <fullName evidence="11">Cytochrome P450</fullName>
    </submittedName>
</protein>
<evidence type="ECO:0000256" key="8">
    <source>
        <dbReference type="ARBA" id="ARBA00023033"/>
    </source>
</evidence>
<dbReference type="GO" id="GO:0016705">
    <property type="term" value="F:oxidoreductase activity, acting on paired donors, with incorporation or reduction of molecular oxygen"/>
    <property type="evidence" value="ECO:0007669"/>
    <property type="project" value="InterPro"/>
</dbReference>
<evidence type="ECO:0000256" key="4">
    <source>
        <dbReference type="ARBA" id="ARBA00022617"/>
    </source>
</evidence>
<accession>A0A164PTH9</accession>
<keyword evidence="6 10" id="KW-0560">Oxidoreductase</keyword>
<evidence type="ECO:0000313" key="12">
    <source>
        <dbReference type="Proteomes" id="UP000076722"/>
    </source>
</evidence>
<keyword evidence="7 9" id="KW-0408">Iron</keyword>
<keyword evidence="12" id="KW-1185">Reference proteome</keyword>
<evidence type="ECO:0000256" key="6">
    <source>
        <dbReference type="ARBA" id="ARBA00023002"/>
    </source>
</evidence>
<evidence type="ECO:0000256" key="10">
    <source>
        <dbReference type="RuleBase" id="RU000461"/>
    </source>
</evidence>
<dbReference type="Proteomes" id="UP000076722">
    <property type="component" value="Unassembled WGS sequence"/>
</dbReference>
<dbReference type="PRINTS" id="PR00463">
    <property type="entry name" value="EP450I"/>
</dbReference>
<dbReference type="PANTHER" id="PTHR46300">
    <property type="entry name" value="P450, PUTATIVE (EUROFUNG)-RELATED-RELATED"/>
    <property type="match status" value="1"/>
</dbReference>
<evidence type="ECO:0000256" key="9">
    <source>
        <dbReference type="PIRSR" id="PIRSR602401-1"/>
    </source>
</evidence>
<keyword evidence="8 10" id="KW-0503">Monooxygenase</keyword>
<dbReference type="GO" id="GO:0020037">
    <property type="term" value="F:heme binding"/>
    <property type="evidence" value="ECO:0007669"/>
    <property type="project" value="InterPro"/>
</dbReference>
<gene>
    <name evidence="11" type="ORF">SISNIDRAFT_489678</name>
</gene>
<proteinExistence type="inferred from homology"/>
<dbReference type="GO" id="GO:0004497">
    <property type="term" value="F:monooxygenase activity"/>
    <property type="evidence" value="ECO:0007669"/>
    <property type="project" value="UniProtKB-KW"/>
</dbReference>
<evidence type="ECO:0000256" key="2">
    <source>
        <dbReference type="ARBA" id="ARBA00005179"/>
    </source>
</evidence>
<dbReference type="PRINTS" id="PR00385">
    <property type="entry name" value="P450"/>
</dbReference>
<keyword evidence="4 9" id="KW-0349">Heme</keyword>
<evidence type="ECO:0000256" key="1">
    <source>
        <dbReference type="ARBA" id="ARBA00001971"/>
    </source>
</evidence>
<name>A0A164PTH9_9AGAM</name>
<dbReference type="InterPro" id="IPR001128">
    <property type="entry name" value="Cyt_P450"/>
</dbReference>
<comment type="cofactor">
    <cofactor evidence="1 9">
        <name>heme</name>
        <dbReference type="ChEBI" id="CHEBI:30413"/>
    </cofactor>
</comment>
<evidence type="ECO:0000256" key="7">
    <source>
        <dbReference type="ARBA" id="ARBA00023004"/>
    </source>
</evidence>
<dbReference type="InterPro" id="IPR017972">
    <property type="entry name" value="Cyt_P450_CS"/>
</dbReference>
<dbReference type="PANTHER" id="PTHR46300:SF7">
    <property type="entry name" value="P450, PUTATIVE (EUROFUNG)-RELATED"/>
    <property type="match status" value="1"/>
</dbReference>
<dbReference type="InterPro" id="IPR050364">
    <property type="entry name" value="Cytochrome_P450_fung"/>
</dbReference>
<organism evidence="11 12">
    <name type="scientific">Sistotremastrum niveocremeum HHB9708</name>
    <dbReference type="NCBI Taxonomy" id="1314777"/>
    <lineage>
        <taxon>Eukaryota</taxon>
        <taxon>Fungi</taxon>
        <taxon>Dikarya</taxon>
        <taxon>Basidiomycota</taxon>
        <taxon>Agaricomycotina</taxon>
        <taxon>Agaricomycetes</taxon>
        <taxon>Sistotremastrales</taxon>
        <taxon>Sistotremastraceae</taxon>
        <taxon>Sertulicium</taxon>
        <taxon>Sertulicium niveocremeum</taxon>
    </lineage>
</organism>
<sequence>MNFSSAEFIYNTQDYSVSMTWLVGLILATLVYHWLSKSQRKPNPQNLPYPKGPTGLPYLGNALQMPPSDQWITFAEWAEEFGSMTGLKVLGKNIVILNTFDAAMDLLHKRGAIYSSRPAFPLLQKFGGWDFLVSTAPYGEYFLTQRRMLHQYFNPSATRKYYDIVTTHARALAYDLLDKGERFQSLNRMYVGASVMLIAYGYEVTDDNDVWINNAKEAMLGATKTGTPGAHPIDIFPILGKLPYRIWGKDFGKNIEALRKGAHDVCVKPYAATKERILRGEAKPSIMSRLIEENTAPDGTIEHEKEISAATSVIYIVAMMTYPAIQKRAQKDLDNLLHGERLPTFEDRDRLPFLDAIVKETLRWKPVAPLGIPHTSIEDDTYNGYFLAKDTMFLVNAWGICYDSATYPKPDEFNPWRFLKENDVGELSLRSDIRDPEDVIFGFGRRLCVGRDLALATLWITIATLLSVYDICAPLDDEGREIKPDLEYVTGTVSHPKPFRCRFVPRSQGMLSKLREAKIWTGEEKTRIKADESARSRPNFS</sequence>
<evidence type="ECO:0000313" key="11">
    <source>
        <dbReference type="EMBL" id="KZS89022.1"/>
    </source>
</evidence>
<dbReference type="SUPFAM" id="SSF48264">
    <property type="entry name" value="Cytochrome P450"/>
    <property type="match status" value="1"/>
</dbReference>